<feature type="region of interest" description="Disordered" evidence="1">
    <location>
        <begin position="1"/>
        <end position="61"/>
    </location>
</feature>
<dbReference type="AlphaFoldDB" id="A0A653BXJ1"/>
<evidence type="ECO:0000313" key="3">
    <source>
        <dbReference type="Proteomes" id="UP000410492"/>
    </source>
</evidence>
<evidence type="ECO:0000256" key="1">
    <source>
        <dbReference type="SAM" id="MobiDB-lite"/>
    </source>
</evidence>
<name>A0A653BXJ1_CALMS</name>
<accession>A0A653BXJ1</accession>
<dbReference type="EMBL" id="CAACVG010006528">
    <property type="protein sequence ID" value="VEN40365.1"/>
    <property type="molecule type" value="Genomic_DNA"/>
</dbReference>
<proteinExistence type="predicted"/>
<sequence>MPGTVQTGQKYEEPGTVQERLREPGAAVFRFLGTDRGPETGIQRRPVDALGPLRSPRGTHAGRVPAVLQGQVQPGDHDALPGRLYAVFVLHGQSQDAGTVEPAHDRGGEARVQEASGTPRQGAGVRAVLQQCRRRRRRSALRQIQLALSVDERVTVGPFGATIAV</sequence>
<gene>
    <name evidence="2" type="ORF">CALMAC_LOCUS4551</name>
</gene>
<organism evidence="2 3">
    <name type="scientific">Callosobruchus maculatus</name>
    <name type="common">Southern cowpea weevil</name>
    <name type="synonym">Pulse bruchid</name>
    <dbReference type="NCBI Taxonomy" id="64391"/>
    <lineage>
        <taxon>Eukaryota</taxon>
        <taxon>Metazoa</taxon>
        <taxon>Ecdysozoa</taxon>
        <taxon>Arthropoda</taxon>
        <taxon>Hexapoda</taxon>
        <taxon>Insecta</taxon>
        <taxon>Pterygota</taxon>
        <taxon>Neoptera</taxon>
        <taxon>Endopterygota</taxon>
        <taxon>Coleoptera</taxon>
        <taxon>Polyphaga</taxon>
        <taxon>Cucujiformia</taxon>
        <taxon>Chrysomeloidea</taxon>
        <taxon>Chrysomelidae</taxon>
        <taxon>Bruchinae</taxon>
        <taxon>Bruchini</taxon>
        <taxon>Callosobruchus</taxon>
    </lineage>
</organism>
<reference evidence="2 3" key="1">
    <citation type="submission" date="2019-01" db="EMBL/GenBank/DDBJ databases">
        <authorList>
            <person name="Sayadi A."/>
        </authorList>
    </citation>
    <scope>NUCLEOTIDE SEQUENCE [LARGE SCALE GENOMIC DNA]</scope>
</reference>
<protein>
    <submittedName>
        <fullName evidence="2">Uncharacterized protein</fullName>
    </submittedName>
</protein>
<evidence type="ECO:0000313" key="2">
    <source>
        <dbReference type="EMBL" id="VEN40365.1"/>
    </source>
</evidence>
<dbReference type="Proteomes" id="UP000410492">
    <property type="component" value="Unassembled WGS sequence"/>
</dbReference>
<keyword evidence="3" id="KW-1185">Reference proteome</keyword>